<dbReference type="InterPro" id="IPR001173">
    <property type="entry name" value="Glyco_trans_2-like"/>
</dbReference>
<dbReference type="CDD" id="cd00761">
    <property type="entry name" value="Glyco_tranf_GTA_type"/>
    <property type="match status" value="1"/>
</dbReference>
<evidence type="ECO:0000313" key="2">
    <source>
        <dbReference type="EMBL" id="ARR01328.1"/>
    </source>
</evidence>
<dbReference type="KEGG" id="camy:CSUIS_1546"/>
<protein>
    <submittedName>
        <fullName evidence="2">Glycosyltransferase, family 2</fullName>
    </submittedName>
</protein>
<dbReference type="GO" id="GO:0016740">
    <property type="term" value="F:transferase activity"/>
    <property type="evidence" value="ECO:0007669"/>
    <property type="project" value="UniProtKB-KW"/>
</dbReference>
<dbReference type="InterPro" id="IPR029044">
    <property type="entry name" value="Nucleotide-diphossugar_trans"/>
</dbReference>
<dbReference type="RefSeq" id="WP_086298398.1">
    <property type="nucleotide sequence ID" value="NZ_CP018789.1"/>
</dbReference>
<reference evidence="3" key="1">
    <citation type="journal article" date="2017" name="Genome Biol. Evol.">
        <title>Comparative Genomic Analysis Identifies a Campylobacter Clade Deficient in Selenium Metabolism.</title>
        <authorList>
            <person name="Miller W.G."/>
            <person name="Yee E."/>
            <person name="Lopes B.S."/>
            <person name="Chapman M.H."/>
            <person name="Huynh S."/>
            <person name="Bono J.L."/>
            <person name="Parker C.T."/>
            <person name="Strachan N.J.C."/>
            <person name="Forbes K.J."/>
        </authorList>
    </citation>
    <scope>NUCLEOTIDE SEQUENCE [LARGE SCALE GENOMIC DNA]</scope>
    <source>
        <strain evidence="3">RM6137</strain>
    </source>
</reference>
<accession>A0A1X9SYH7</accession>
<proteinExistence type="predicted"/>
<dbReference type="Gene3D" id="3.90.550.10">
    <property type="entry name" value="Spore Coat Polysaccharide Biosynthesis Protein SpsA, Chain A"/>
    <property type="match status" value="1"/>
</dbReference>
<organism evidence="2 3">
    <name type="scientific">Campylobacter porcelli</name>
    <dbReference type="NCBI Taxonomy" id="1660073"/>
    <lineage>
        <taxon>Bacteria</taxon>
        <taxon>Pseudomonadati</taxon>
        <taxon>Campylobacterota</taxon>
        <taxon>Epsilonproteobacteria</taxon>
        <taxon>Campylobacterales</taxon>
        <taxon>Campylobacteraceae</taxon>
        <taxon>Campylobacter</taxon>
    </lineage>
</organism>
<name>A0A1X9SYH7_9BACT</name>
<keyword evidence="2" id="KW-0808">Transferase</keyword>
<dbReference type="Pfam" id="PF00535">
    <property type="entry name" value="Glycos_transf_2"/>
    <property type="match status" value="1"/>
</dbReference>
<dbReference type="SUPFAM" id="SSF53448">
    <property type="entry name" value="Nucleotide-diphospho-sugar transferases"/>
    <property type="match status" value="1"/>
</dbReference>
<dbReference type="Proteomes" id="UP000194260">
    <property type="component" value="Chromosome"/>
</dbReference>
<feature type="domain" description="Glycosyltransferase 2-like" evidence="1">
    <location>
        <begin position="244"/>
        <end position="347"/>
    </location>
</feature>
<sequence length="549" mass="63867">MQDKIYLDKEFDRIWSKIENGQNFALLRYGDGERAIMCGKIVKAIEGWKSPNYISKLGKDLLSTLELDDDNIFYGISCPCCDPAAYVWYLSKIKNKNITFANLWVNANYKRFKDKFATLTRDAILIANYRAKNKKIGNLNILKHYEVGDDCISFWNNKGYEMIEQIKKDFGNQDNILYIVSAGPMSEAIIAKLYENNKNNCYIDFGSCIDNFIHQKNTRSYMDENSNYAKQNCVMLKDYDVDVSVVLTAYKKPQNLRIQLDAIKKQSIKPKEILLFQDGIAQDYKIHFNDDLLKEFDIVEICDQNYGVWKRFDFARKQVKSQYVCIFDDDTIPGAKWLENCLTQMCIQEGLYGTIGIVLVNPENYPNKCNKDYFRIGWDGNLNYTAKVDFVGHSWFLKTQWLDYMFENTDTFQNFKVVGEDIALSHKLKQKGIETFVPPHSYDDQELWGSLSKYAVTLGVDSNAISVNANNISKMNLVMKEIIKDGFVSISQTDKNYISNLRKNLDKYHIRNYAKKLKPMEKVLSVKNSQYKIYKIINILGMRFKIKRV</sequence>
<gene>
    <name evidence="2" type="ORF">CSUIS_1546</name>
</gene>
<evidence type="ECO:0000259" key="1">
    <source>
        <dbReference type="Pfam" id="PF00535"/>
    </source>
</evidence>
<dbReference type="AlphaFoldDB" id="A0A1X9SYH7"/>
<evidence type="ECO:0000313" key="3">
    <source>
        <dbReference type="Proteomes" id="UP000194260"/>
    </source>
</evidence>
<dbReference type="EMBL" id="CP018789">
    <property type="protein sequence ID" value="ARR01328.1"/>
    <property type="molecule type" value="Genomic_DNA"/>
</dbReference>
<dbReference type="STRING" id="1660073.CSUIS_1546"/>